<dbReference type="EC" id="3.2.1.21" evidence="4"/>
<comment type="function">
    <text evidence="13">Glucosidase involved in the degradation of cellulosic biomass. Has both alpha- and beta-glucosidase activity.</text>
</comment>
<evidence type="ECO:0000256" key="11">
    <source>
        <dbReference type="ARBA" id="ARBA00023316"/>
    </source>
</evidence>
<dbReference type="GO" id="GO:0030246">
    <property type="term" value="F:carbohydrate binding"/>
    <property type="evidence" value="ECO:0007669"/>
    <property type="project" value="InterPro"/>
</dbReference>
<dbReference type="InterPro" id="IPR000322">
    <property type="entry name" value="Glyco_hydro_31_TIM"/>
</dbReference>
<organism evidence="19 20">
    <name type="scientific">Armillaria gallica</name>
    <name type="common">Bulbous honey fungus</name>
    <name type="synonym">Armillaria bulbosa</name>
    <dbReference type="NCBI Taxonomy" id="47427"/>
    <lineage>
        <taxon>Eukaryota</taxon>
        <taxon>Fungi</taxon>
        <taxon>Dikarya</taxon>
        <taxon>Basidiomycota</taxon>
        <taxon>Agaricomycotina</taxon>
        <taxon>Agaricomycetes</taxon>
        <taxon>Agaricomycetidae</taxon>
        <taxon>Agaricales</taxon>
        <taxon>Marasmiineae</taxon>
        <taxon>Physalacriaceae</taxon>
        <taxon>Armillaria</taxon>
    </lineage>
</organism>
<dbReference type="PANTHER" id="PTHR22762">
    <property type="entry name" value="ALPHA-GLUCOSIDASE"/>
    <property type="match status" value="1"/>
</dbReference>
<reference evidence="20" key="1">
    <citation type="journal article" date="2017" name="Nat. Ecol. Evol.">
        <title>Genome expansion and lineage-specific genetic innovations in the forest pathogenic fungi Armillaria.</title>
        <authorList>
            <person name="Sipos G."/>
            <person name="Prasanna A.N."/>
            <person name="Walter M.C."/>
            <person name="O'Connor E."/>
            <person name="Balint B."/>
            <person name="Krizsan K."/>
            <person name="Kiss B."/>
            <person name="Hess J."/>
            <person name="Varga T."/>
            <person name="Slot J."/>
            <person name="Riley R."/>
            <person name="Boka B."/>
            <person name="Rigling D."/>
            <person name="Barry K."/>
            <person name="Lee J."/>
            <person name="Mihaltcheva S."/>
            <person name="LaButti K."/>
            <person name="Lipzen A."/>
            <person name="Waldron R."/>
            <person name="Moloney N.M."/>
            <person name="Sperisen C."/>
            <person name="Kredics L."/>
            <person name="Vagvoelgyi C."/>
            <person name="Patrignani A."/>
            <person name="Fitzpatrick D."/>
            <person name="Nagy I."/>
            <person name="Doyle S."/>
            <person name="Anderson J.B."/>
            <person name="Grigoriev I.V."/>
            <person name="Gueldener U."/>
            <person name="Muensterkoetter M."/>
            <person name="Nagy L.G."/>
        </authorList>
    </citation>
    <scope>NUCLEOTIDE SEQUENCE [LARGE SCALE GENOMIC DNA]</scope>
    <source>
        <strain evidence="20">Ar21-2</strain>
    </source>
</reference>
<evidence type="ECO:0000256" key="12">
    <source>
        <dbReference type="ARBA" id="ARBA00023326"/>
    </source>
</evidence>
<dbReference type="OrthoDB" id="5839090at2759"/>
<dbReference type="Proteomes" id="UP000217790">
    <property type="component" value="Unassembled WGS sequence"/>
</dbReference>
<comment type="similarity">
    <text evidence="3 14">Belongs to the glycosyl hydrolase 31 family.</text>
</comment>
<dbReference type="AlphaFoldDB" id="A0A2H3DXI5"/>
<dbReference type="Pfam" id="PF21365">
    <property type="entry name" value="Glyco_hydro_31_3rd"/>
    <property type="match status" value="1"/>
</dbReference>
<dbReference type="STRING" id="47427.A0A2H3DXI5"/>
<evidence type="ECO:0000256" key="6">
    <source>
        <dbReference type="ARBA" id="ARBA00022729"/>
    </source>
</evidence>
<dbReference type="Pfam" id="PF01055">
    <property type="entry name" value="Glyco_hydro_31_2nd"/>
    <property type="match status" value="1"/>
</dbReference>
<feature type="signal peptide" evidence="15">
    <location>
        <begin position="1"/>
        <end position="17"/>
    </location>
</feature>
<dbReference type="CDD" id="cd14752">
    <property type="entry name" value="GH31_N"/>
    <property type="match status" value="1"/>
</dbReference>
<dbReference type="InterPro" id="IPR017853">
    <property type="entry name" value="GH"/>
</dbReference>
<keyword evidence="20" id="KW-1185">Reference proteome</keyword>
<keyword evidence="10 14" id="KW-0326">Glycosidase</keyword>
<dbReference type="Pfam" id="PF13802">
    <property type="entry name" value="Gal_mutarotas_2"/>
    <property type="match status" value="1"/>
</dbReference>
<evidence type="ECO:0000256" key="3">
    <source>
        <dbReference type="ARBA" id="ARBA00007806"/>
    </source>
</evidence>
<comment type="catalytic activity">
    <reaction evidence="1">
        <text>Hydrolysis of terminal, non-reducing beta-D-glucosyl residues with release of beta-D-glucose.</text>
        <dbReference type="EC" id="3.2.1.21"/>
    </reaction>
</comment>
<proteinExistence type="inferred from homology"/>
<evidence type="ECO:0000256" key="1">
    <source>
        <dbReference type="ARBA" id="ARBA00000448"/>
    </source>
</evidence>
<dbReference type="GO" id="GO:0005576">
    <property type="term" value="C:extracellular region"/>
    <property type="evidence" value="ECO:0007669"/>
    <property type="project" value="UniProtKB-SubCell"/>
</dbReference>
<dbReference type="InterPro" id="IPR013780">
    <property type="entry name" value="Glyco_hydro_b"/>
</dbReference>
<comment type="subcellular location">
    <subcellularLocation>
        <location evidence="2">Secreted</location>
    </subcellularLocation>
</comment>
<feature type="domain" description="Glycosyl hydrolase family 31 C-terminal" evidence="18">
    <location>
        <begin position="676"/>
        <end position="763"/>
    </location>
</feature>
<evidence type="ECO:0000313" key="20">
    <source>
        <dbReference type="Proteomes" id="UP000217790"/>
    </source>
</evidence>
<evidence type="ECO:0000256" key="13">
    <source>
        <dbReference type="ARBA" id="ARBA00025512"/>
    </source>
</evidence>
<dbReference type="EMBL" id="KZ293659">
    <property type="protein sequence ID" value="PBK92166.1"/>
    <property type="molecule type" value="Genomic_DNA"/>
</dbReference>
<dbReference type="InterPro" id="IPR048395">
    <property type="entry name" value="Glyco_hydro_31_C"/>
</dbReference>
<dbReference type="SUPFAM" id="SSF74650">
    <property type="entry name" value="Galactose mutarotase-like"/>
    <property type="match status" value="1"/>
</dbReference>
<evidence type="ECO:0000259" key="18">
    <source>
        <dbReference type="Pfam" id="PF21365"/>
    </source>
</evidence>
<feature type="domain" description="Glycoside hydrolase family 31 TIM barrel" evidence="16">
    <location>
        <begin position="269"/>
        <end position="668"/>
    </location>
</feature>
<dbReference type="CDD" id="cd06602">
    <property type="entry name" value="GH31_MGAM_SI_GAA"/>
    <property type="match status" value="1"/>
</dbReference>
<feature type="chain" id="PRO_5013621805" description="beta-glucosidase" evidence="15">
    <location>
        <begin position="18"/>
        <end position="886"/>
    </location>
</feature>
<evidence type="ECO:0000256" key="15">
    <source>
        <dbReference type="SAM" id="SignalP"/>
    </source>
</evidence>
<dbReference type="GO" id="GO:0000272">
    <property type="term" value="P:polysaccharide catabolic process"/>
    <property type="evidence" value="ECO:0007669"/>
    <property type="project" value="UniProtKB-KW"/>
</dbReference>
<evidence type="ECO:0000256" key="9">
    <source>
        <dbReference type="ARBA" id="ARBA00023277"/>
    </source>
</evidence>
<keyword evidence="5" id="KW-0964">Secreted</keyword>
<feature type="domain" description="Glycoside hydrolase family 31 N-terminal" evidence="17">
    <location>
        <begin position="97"/>
        <end position="219"/>
    </location>
</feature>
<accession>A0A2H3DXI5</accession>
<dbReference type="Gene3D" id="3.20.20.80">
    <property type="entry name" value="Glycosidases"/>
    <property type="match status" value="1"/>
</dbReference>
<gene>
    <name evidence="19" type="ORF">ARMGADRAFT_930928</name>
</gene>
<keyword evidence="11" id="KW-0961">Cell wall biogenesis/degradation</keyword>
<evidence type="ECO:0000259" key="17">
    <source>
        <dbReference type="Pfam" id="PF13802"/>
    </source>
</evidence>
<evidence type="ECO:0000256" key="2">
    <source>
        <dbReference type="ARBA" id="ARBA00004613"/>
    </source>
</evidence>
<evidence type="ECO:0000259" key="16">
    <source>
        <dbReference type="Pfam" id="PF01055"/>
    </source>
</evidence>
<evidence type="ECO:0000256" key="4">
    <source>
        <dbReference type="ARBA" id="ARBA00012744"/>
    </source>
</evidence>
<evidence type="ECO:0000256" key="5">
    <source>
        <dbReference type="ARBA" id="ARBA00022525"/>
    </source>
</evidence>
<dbReference type="InterPro" id="IPR025887">
    <property type="entry name" value="Glyco_hydro_31_N_dom"/>
</dbReference>
<evidence type="ECO:0000313" key="19">
    <source>
        <dbReference type="EMBL" id="PBK92166.1"/>
    </source>
</evidence>
<evidence type="ECO:0000256" key="10">
    <source>
        <dbReference type="ARBA" id="ARBA00023295"/>
    </source>
</evidence>
<dbReference type="Gene3D" id="2.60.40.1760">
    <property type="entry name" value="glycosyl hydrolase (family 31)"/>
    <property type="match status" value="1"/>
</dbReference>
<dbReference type="InParanoid" id="A0A2H3DXI5"/>
<evidence type="ECO:0000256" key="7">
    <source>
        <dbReference type="ARBA" id="ARBA00022801"/>
    </source>
</evidence>
<keyword evidence="6 15" id="KW-0732">Signal</keyword>
<dbReference type="GO" id="GO:0071555">
    <property type="term" value="P:cell wall organization"/>
    <property type="evidence" value="ECO:0007669"/>
    <property type="project" value="UniProtKB-KW"/>
</dbReference>
<sequence length="886" mass="98713">MVLVGLLLAALVSVSYASYVDPAVLDQCSGYDLVDPSSQGASFKASLVLRGKGCAVFGEDISTLSLEVVYETEKRIHLKITDPANARYEVPQSVLERPTSKHNIIPEKASIQFNYTASPFSFSIYRTLTKEVLFTTANHPLIYESQYLRVKTSLPEDPSIYGLGEHTNPFRLPLNTTLTLWSRDAYSIPVGTNLYGNHPIYFEHRTTGTHGVFLLNSNGMDIKLNKTESGESTLEYNVIGGVLDFYFLAGSESSPVEVAKQYAEVVGLPAEVPYWSFGLHQCRFGYQNFVDVANVITNYSAAEIPLETMWTDIDYMDGRKIFTVDPNYFPIDRMRQIVKYLHDHNQKYILMTDPAVALQEGYGPYDRGTEMDIWLKMPNGSAAISLVWPGVTVYPDWFHPEIQNYWDQEFQRFYNPDNGIDIDGAWIDMNEPSNFCDLPCEDPYNQAREQALPPPRTSLPPNHDAPIFGGSESKRELFYFNQEFPLTKRDDLLTPPYAINNAAGALSSKTAWTNATSANGLSQYNTHNLYGTMMSMATRTALLKRRQGLRTLVITRSTFAGAGKYVGKWLGDNVSTWQHYRLSIAGMLGMASVYQIPMVGSDICGFGGNTTENLCARWAMLGGFYPFMRNHNQDVAISQEFYLWPTVAKAAQNVLDMRYRLMDYIYTAFHTASLDGTPVLQPLWFQYPADKATYPIDLQFFYGDSILVSPVTDEDSTAVSVYIPNDKFYNFTSLAPIERTGQVTLTNIGITDIPVFIKGGSILPLRVQSSMTTAELRKKDFEFVVAPHADGTATGKLYLDDGVSIEPKASTNVEMSFAKGKLIVSGSFGFEAGVHVASVLVLGVEAKPNSVHVNNQTAKSQYDDVNKILDISVGLPLNQAFSVSFS</sequence>
<dbReference type="Gene3D" id="2.60.40.1180">
    <property type="entry name" value="Golgi alpha-mannosidase II"/>
    <property type="match status" value="2"/>
</dbReference>
<dbReference type="GO" id="GO:0008422">
    <property type="term" value="F:beta-glucosidase activity"/>
    <property type="evidence" value="ECO:0007669"/>
    <property type="project" value="UniProtKB-EC"/>
</dbReference>
<keyword evidence="7 14" id="KW-0378">Hydrolase</keyword>
<dbReference type="SUPFAM" id="SSF51445">
    <property type="entry name" value="(Trans)glycosidases"/>
    <property type="match status" value="1"/>
</dbReference>
<name>A0A2H3DXI5_ARMGA</name>
<dbReference type="SUPFAM" id="SSF51011">
    <property type="entry name" value="Glycosyl hydrolase domain"/>
    <property type="match status" value="1"/>
</dbReference>
<keyword evidence="12" id="KW-0624">Polysaccharide degradation</keyword>
<evidence type="ECO:0000256" key="8">
    <source>
        <dbReference type="ARBA" id="ARBA00023180"/>
    </source>
</evidence>
<dbReference type="OMA" id="NYTASPF"/>
<protein>
    <recommendedName>
        <fullName evidence="4">beta-glucosidase</fullName>
        <ecNumber evidence="4">3.2.1.21</ecNumber>
    </recommendedName>
</protein>
<evidence type="ECO:0000256" key="14">
    <source>
        <dbReference type="RuleBase" id="RU361185"/>
    </source>
</evidence>
<dbReference type="PANTHER" id="PTHR22762:SF67">
    <property type="entry name" value="ALPHA_BETA-GLUCOSIDASE AGDC-RELATED"/>
    <property type="match status" value="1"/>
</dbReference>
<dbReference type="FunCoup" id="A0A2H3DXI5">
    <property type="interactions" value="59"/>
</dbReference>
<dbReference type="InterPro" id="IPR011013">
    <property type="entry name" value="Gal_mutarotase_sf_dom"/>
</dbReference>
<keyword evidence="8" id="KW-0325">Glycoprotein</keyword>
<keyword evidence="9" id="KW-0119">Carbohydrate metabolism</keyword>